<proteinExistence type="inferred from homology"/>
<accession>A0A0M6WDB5</accession>
<dbReference type="OrthoDB" id="7030467at2"/>
<keyword evidence="5" id="KW-1185">Reference proteome</keyword>
<name>A0A0M6WDB5_9FIRM</name>
<evidence type="ECO:0000256" key="1">
    <source>
        <dbReference type="ARBA" id="ARBA00022649"/>
    </source>
</evidence>
<feature type="active site" description="Proton donor" evidence="3">
    <location>
        <position position="87"/>
    </location>
</feature>
<gene>
    <name evidence="4" type="ORF">RIL183_00321</name>
</gene>
<dbReference type="Pfam" id="PF15738">
    <property type="entry name" value="YafQ_toxin"/>
    <property type="match status" value="1"/>
</dbReference>
<keyword evidence="1" id="KW-1277">Toxin-antitoxin system</keyword>
<dbReference type="PIRSF" id="PIRSF006156">
    <property type="entry name" value="YafQ"/>
    <property type="match status" value="1"/>
</dbReference>
<dbReference type="GO" id="GO:0006415">
    <property type="term" value="P:translational termination"/>
    <property type="evidence" value="ECO:0007669"/>
    <property type="project" value="TreeGrafter"/>
</dbReference>
<dbReference type="Proteomes" id="UP000049828">
    <property type="component" value="Unassembled WGS sequence"/>
</dbReference>
<reference evidence="5" key="1">
    <citation type="submission" date="2015-05" db="EMBL/GenBank/DDBJ databases">
        <authorList>
            <consortium name="Pathogen Informatics"/>
        </authorList>
    </citation>
    <scope>NUCLEOTIDE SEQUENCE [LARGE SCALE GENOMIC DNA]</scope>
    <source>
        <strain evidence="5">L1-83</strain>
    </source>
</reference>
<dbReference type="PANTHER" id="PTHR40588">
    <property type="entry name" value="MRNA INTERFERASE TOXIN YAFQ"/>
    <property type="match status" value="1"/>
</dbReference>
<dbReference type="RefSeq" id="WP_021924235.1">
    <property type="nucleotide sequence ID" value="NZ_CVRS01000016.1"/>
</dbReference>
<dbReference type="STRING" id="360807.ERS852392_00417"/>
<evidence type="ECO:0000256" key="3">
    <source>
        <dbReference type="PIRSR" id="PIRSR006156-1"/>
    </source>
</evidence>
<evidence type="ECO:0000256" key="2">
    <source>
        <dbReference type="ARBA" id="ARBA00061366"/>
    </source>
</evidence>
<dbReference type="FunFam" id="3.30.2310.20:FF:000003">
    <property type="entry name" value="Type II toxin-antitoxin system YafQ family toxin"/>
    <property type="match status" value="1"/>
</dbReference>
<dbReference type="GO" id="GO:0004521">
    <property type="term" value="F:RNA endonuclease activity"/>
    <property type="evidence" value="ECO:0007669"/>
    <property type="project" value="TreeGrafter"/>
</dbReference>
<dbReference type="NCBIfam" id="TIGR02385">
    <property type="entry name" value="RelE_StbE"/>
    <property type="match status" value="1"/>
</dbReference>
<dbReference type="Gene3D" id="3.30.2310.20">
    <property type="entry name" value="RelE-like"/>
    <property type="match status" value="1"/>
</dbReference>
<dbReference type="GO" id="GO:0006402">
    <property type="term" value="P:mRNA catabolic process"/>
    <property type="evidence" value="ECO:0007669"/>
    <property type="project" value="TreeGrafter"/>
</dbReference>
<dbReference type="AlphaFoldDB" id="A0A0M6WDB5"/>
<sequence length="91" mass="10925">MKYEVQPTTKFKKDLKLCKSRGYDIELINQIIKKLANGEKLEEKNKDHDLHGNWEGYRECHILPDWLLVYKYIEDELILYLTRTGPHSDLF</sequence>
<protein>
    <submittedName>
        <fullName evidence="4">Addiction module toxin</fullName>
    </submittedName>
</protein>
<dbReference type="InterPro" id="IPR004386">
    <property type="entry name" value="Toxin_YafQ-like"/>
</dbReference>
<dbReference type="PANTHER" id="PTHR40588:SF1">
    <property type="entry name" value="MRNA INTERFERASE TOXIN YAFQ"/>
    <property type="match status" value="1"/>
</dbReference>
<organism evidence="4 5">
    <name type="scientific">Roseburia inulinivorans</name>
    <dbReference type="NCBI Taxonomy" id="360807"/>
    <lineage>
        <taxon>Bacteria</taxon>
        <taxon>Bacillati</taxon>
        <taxon>Bacillota</taxon>
        <taxon>Clostridia</taxon>
        <taxon>Lachnospirales</taxon>
        <taxon>Lachnospiraceae</taxon>
        <taxon>Roseburia</taxon>
    </lineage>
</organism>
<evidence type="ECO:0000313" key="4">
    <source>
        <dbReference type="EMBL" id="CRL32715.1"/>
    </source>
</evidence>
<evidence type="ECO:0000313" key="5">
    <source>
        <dbReference type="Proteomes" id="UP000049828"/>
    </source>
</evidence>
<dbReference type="EMBL" id="CVRS01000016">
    <property type="protein sequence ID" value="CRL32715.1"/>
    <property type="molecule type" value="Genomic_DNA"/>
</dbReference>
<dbReference type="InterPro" id="IPR035093">
    <property type="entry name" value="RelE/ParE_toxin_dom_sf"/>
</dbReference>
<comment type="similarity">
    <text evidence="2">Belongs to the RelE toxin family. YafQ subfamily.</text>
</comment>
<dbReference type="InterPro" id="IPR007712">
    <property type="entry name" value="RelE/ParE_toxin"/>
</dbReference>
<dbReference type="SUPFAM" id="SSF143011">
    <property type="entry name" value="RelE-like"/>
    <property type="match status" value="1"/>
</dbReference>